<dbReference type="Proteomes" id="UP001149074">
    <property type="component" value="Unassembled WGS sequence"/>
</dbReference>
<sequence>PAFFHQPTEKASTYQIPSLQNKTISQQGNSISQWPSHSLAGLGIAQPGKVYMDPEYQGLNPRYGKNNEKPIWPLPRVVRLGMRRGDSSAQKAYQPNQHGESEPAPEIGTTPGLSSTRSGAGSVQQG</sequence>
<evidence type="ECO:0000256" key="1">
    <source>
        <dbReference type="SAM" id="MobiDB-lite"/>
    </source>
</evidence>
<reference evidence="2" key="1">
    <citation type="submission" date="2022-11" db="EMBL/GenBank/DDBJ databases">
        <authorList>
            <person name="Petersen C."/>
        </authorList>
    </citation>
    <scope>NUCLEOTIDE SEQUENCE</scope>
    <source>
        <strain evidence="2">IBT 30761</strain>
    </source>
</reference>
<dbReference type="EMBL" id="JAPQKI010000005">
    <property type="protein sequence ID" value="KAJ5099370.1"/>
    <property type="molecule type" value="Genomic_DNA"/>
</dbReference>
<reference evidence="2" key="2">
    <citation type="journal article" date="2023" name="IMA Fungus">
        <title>Comparative genomic study of the Penicillium genus elucidates a diverse pangenome and 15 lateral gene transfer events.</title>
        <authorList>
            <person name="Petersen C."/>
            <person name="Sorensen T."/>
            <person name="Nielsen M.R."/>
            <person name="Sondergaard T.E."/>
            <person name="Sorensen J.L."/>
            <person name="Fitzpatrick D.A."/>
            <person name="Frisvad J.C."/>
            <person name="Nielsen K.L."/>
        </authorList>
    </citation>
    <scope>NUCLEOTIDE SEQUENCE</scope>
    <source>
        <strain evidence="2">IBT 30761</strain>
    </source>
</reference>
<gene>
    <name evidence="2" type="ORF">N7532_006371</name>
</gene>
<feature type="compositionally biased region" description="Polar residues" evidence="1">
    <location>
        <begin position="111"/>
        <end position="126"/>
    </location>
</feature>
<protein>
    <submittedName>
        <fullName evidence="2">Glycerol uptake facilitator protein</fullName>
    </submittedName>
</protein>
<comment type="caution">
    <text evidence="2">The sequence shown here is derived from an EMBL/GenBank/DDBJ whole genome shotgun (WGS) entry which is preliminary data.</text>
</comment>
<dbReference type="RefSeq" id="XP_056475024.1">
    <property type="nucleotide sequence ID" value="XM_056618865.1"/>
</dbReference>
<dbReference type="AlphaFoldDB" id="A0A9W9FFY4"/>
<accession>A0A9W9FFY4</accession>
<feature type="non-terminal residue" evidence="2">
    <location>
        <position position="126"/>
    </location>
</feature>
<evidence type="ECO:0000313" key="2">
    <source>
        <dbReference type="EMBL" id="KAJ5099370.1"/>
    </source>
</evidence>
<feature type="compositionally biased region" description="Polar residues" evidence="1">
    <location>
        <begin position="87"/>
        <end position="98"/>
    </location>
</feature>
<feature type="region of interest" description="Disordered" evidence="1">
    <location>
        <begin position="82"/>
        <end position="126"/>
    </location>
</feature>
<keyword evidence="3" id="KW-1185">Reference proteome</keyword>
<evidence type="ECO:0000313" key="3">
    <source>
        <dbReference type="Proteomes" id="UP001149074"/>
    </source>
</evidence>
<dbReference type="GeneID" id="81357844"/>
<organism evidence="2 3">
    <name type="scientific">Penicillium argentinense</name>
    <dbReference type="NCBI Taxonomy" id="1131581"/>
    <lineage>
        <taxon>Eukaryota</taxon>
        <taxon>Fungi</taxon>
        <taxon>Dikarya</taxon>
        <taxon>Ascomycota</taxon>
        <taxon>Pezizomycotina</taxon>
        <taxon>Eurotiomycetes</taxon>
        <taxon>Eurotiomycetidae</taxon>
        <taxon>Eurotiales</taxon>
        <taxon>Aspergillaceae</taxon>
        <taxon>Penicillium</taxon>
    </lineage>
</organism>
<proteinExistence type="predicted"/>
<name>A0A9W9FFY4_9EURO</name>